<dbReference type="Pfam" id="PF22255">
    <property type="entry name" value="Gp44-like_2nd"/>
    <property type="match status" value="1"/>
</dbReference>
<dbReference type="STRING" id="1926881.BTJ39_05920"/>
<proteinExistence type="predicted"/>
<feature type="region of interest" description="Disordered" evidence="1">
    <location>
        <begin position="330"/>
        <end position="354"/>
    </location>
</feature>
<evidence type="ECO:0000313" key="5">
    <source>
        <dbReference type="EMBL" id="OON40624.1"/>
    </source>
</evidence>
<dbReference type="SUPFAM" id="SSF69279">
    <property type="entry name" value="Phage tail proteins"/>
    <property type="match status" value="2"/>
</dbReference>
<dbReference type="InterPro" id="IPR026276">
    <property type="entry name" value="Baseplate_GpP"/>
</dbReference>
<feature type="domain" description="Baseplate hub protein gp44-like N-terminal" evidence="2">
    <location>
        <begin position="5"/>
        <end position="91"/>
    </location>
</feature>
<dbReference type="Pfam" id="PF21929">
    <property type="entry name" value="GpP_4th"/>
    <property type="match status" value="1"/>
</dbReference>
<sequence length="354" mass="38158">MNNTVFLRINGREWGGWTSVRISAGIDRIARDFNVAITSQWPGSPDGSRQIKNGDKVEVLIGEDLVITGWVEALPLRYDASSITRGIVGRSKTADLIDCSAAPAQQSGKNLFRIASTLAQPFGIDVVDAGASAAAVIDAQPEHGETVVDCLNRLLGQVQALAYDDEQGRLVLGTPGSAKAVTALVLGDNILSCDTERSVRDRFSSYLVTGQRPGTDDDFGEATIAAIRQSTADSGVTRYRPHTLQQSGTATTDSCKSRCEFEARQRAAKTQETTYTVQGWRQGNGKLWKPNQSVVVYDPLNGFDNETLVIAEVTYSQDNSGTITEIRVGPADAYLPEPTKPKAKKKKSSGGIEF</sequence>
<evidence type="ECO:0000313" key="6">
    <source>
        <dbReference type="Proteomes" id="UP000190667"/>
    </source>
</evidence>
<dbReference type="AlphaFoldDB" id="A0A1S8YNJ3"/>
<protein>
    <submittedName>
        <fullName evidence="5">Baseplate protein</fullName>
    </submittedName>
</protein>
<evidence type="ECO:0000259" key="2">
    <source>
        <dbReference type="Pfam" id="PF21683"/>
    </source>
</evidence>
<dbReference type="InterPro" id="IPR053981">
    <property type="entry name" value="Gp44/GpP-like_2nd"/>
</dbReference>
<reference evidence="5 6" key="1">
    <citation type="submission" date="2016-12" db="EMBL/GenBank/DDBJ databases">
        <title>Izhakiella australiana sp. nov. of genus Izhakiella isolated from Australian desert.</title>
        <authorList>
            <person name="Ji M."/>
        </authorList>
    </citation>
    <scope>NUCLEOTIDE SEQUENCE [LARGE SCALE GENOMIC DNA]</scope>
    <source>
        <strain evidence="5 6">D4N98</strain>
    </source>
</reference>
<dbReference type="InterPro" id="IPR053982">
    <property type="entry name" value="Gp44/GpP-like_C"/>
</dbReference>
<dbReference type="PIRSF" id="PIRSF004440">
    <property type="entry name" value="GpP"/>
    <property type="match status" value="1"/>
</dbReference>
<dbReference type="OrthoDB" id="9016931at2"/>
<accession>A0A1S8YNJ3</accession>
<feature type="domain" description="Baseplate hub protein gp44/GpP-like second" evidence="4">
    <location>
        <begin position="93"/>
        <end position="173"/>
    </location>
</feature>
<evidence type="ECO:0000259" key="4">
    <source>
        <dbReference type="Pfam" id="PF22255"/>
    </source>
</evidence>
<dbReference type="Gene3D" id="3.30.1920.10">
    <property type="entry name" value="Baseplate protein-like domains - 2 layer sandwich fold"/>
    <property type="match status" value="1"/>
</dbReference>
<dbReference type="Gene3D" id="2.30.300.10">
    <property type="entry name" value="Baseplate protein-like domain - beta roll fold"/>
    <property type="match status" value="1"/>
</dbReference>
<feature type="domain" description="Baseplate hub protein gp44/GpP-like C-terminal" evidence="3">
    <location>
        <begin position="251"/>
        <end position="337"/>
    </location>
</feature>
<dbReference type="InterPro" id="IPR049354">
    <property type="entry name" value="GpP-like_N"/>
</dbReference>
<dbReference type="Proteomes" id="UP000190667">
    <property type="component" value="Unassembled WGS sequence"/>
</dbReference>
<organism evidence="5 6">
    <name type="scientific">Izhakiella australiensis</name>
    <dbReference type="NCBI Taxonomy" id="1926881"/>
    <lineage>
        <taxon>Bacteria</taxon>
        <taxon>Pseudomonadati</taxon>
        <taxon>Pseudomonadota</taxon>
        <taxon>Gammaproteobacteria</taxon>
        <taxon>Enterobacterales</taxon>
        <taxon>Erwiniaceae</taxon>
        <taxon>Izhakiella</taxon>
    </lineage>
</organism>
<keyword evidence="6" id="KW-1185">Reference proteome</keyword>
<dbReference type="EMBL" id="MRUL01000003">
    <property type="protein sequence ID" value="OON40624.1"/>
    <property type="molecule type" value="Genomic_DNA"/>
</dbReference>
<gene>
    <name evidence="5" type="ORF">BTJ39_05920</name>
</gene>
<dbReference type="InterPro" id="IPR023399">
    <property type="entry name" value="Baseplate-like_2-layer_sand"/>
</dbReference>
<evidence type="ECO:0000256" key="1">
    <source>
        <dbReference type="SAM" id="MobiDB-lite"/>
    </source>
</evidence>
<dbReference type="Pfam" id="PF21683">
    <property type="entry name" value="GpP-like_1st"/>
    <property type="match status" value="1"/>
</dbReference>
<dbReference type="RefSeq" id="WP_078001766.1">
    <property type="nucleotide sequence ID" value="NZ_MRUL01000003.1"/>
</dbReference>
<dbReference type="Gene3D" id="3.55.50.10">
    <property type="entry name" value="Baseplate protein-like domains"/>
    <property type="match status" value="1"/>
</dbReference>
<name>A0A1S8YNJ3_9GAMM</name>
<evidence type="ECO:0000259" key="3">
    <source>
        <dbReference type="Pfam" id="PF21929"/>
    </source>
</evidence>
<comment type="caution">
    <text evidence="5">The sequence shown here is derived from an EMBL/GenBank/DDBJ whole genome shotgun (WGS) entry which is preliminary data.</text>
</comment>